<accession>A0A2G5V4Q2</accession>
<dbReference type="GO" id="GO:0030041">
    <property type="term" value="P:actin filament polymerization"/>
    <property type="evidence" value="ECO:0007669"/>
    <property type="project" value="TreeGrafter"/>
</dbReference>
<evidence type="ECO:0000313" key="5">
    <source>
        <dbReference type="Proteomes" id="UP000230233"/>
    </source>
</evidence>
<evidence type="ECO:0000256" key="2">
    <source>
        <dbReference type="SAM" id="Coils"/>
    </source>
</evidence>
<dbReference type="Pfam" id="PF10152">
    <property type="entry name" value="CCDC53"/>
    <property type="match status" value="1"/>
</dbReference>
<dbReference type="GO" id="GO:0006887">
    <property type="term" value="P:exocytosis"/>
    <property type="evidence" value="ECO:0007669"/>
    <property type="project" value="TreeGrafter"/>
</dbReference>
<keyword evidence="5" id="KW-1185">Reference proteome</keyword>
<dbReference type="OrthoDB" id="268027at2759"/>
<name>A0A2G5V4Q2_9PELO</name>
<protein>
    <submittedName>
        <fullName evidence="4">Uncharacterized protein</fullName>
    </submittedName>
</protein>
<feature type="region of interest" description="Disordered" evidence="3">
    <location>
        <begin position="167"/>
        <end position="206"/>
    </location>
</feature>
<dbReference type="STRING" id="1611254.A0A2G5V4Q2"/>
<evidence type="ECO:0000256" key="3">
    <source>
        <dbReference type="SAM" id="MobiDB-lite"/>
    </source>
</evidence>
<dbReference type="GO" id="GO:0071203">
    <property type="term" value="C:WASH complex"/>
    <property type="evidence" value="ECO:0007669"/>
    <property type="project" value="InterPro"/>
</dbReference>
<feature type="coiled-coil region" evidence="2">
    <location>
        <begin position="45"/>
        <end position="79"/>
    </location>
</feature>
<evidence type="ECO:0000256" key="1">
    <source>
        <dbReference type="ARBA" id="ARBA00006290"/>
    </source>
</evidence>
<gene>
    <name evidence="4" type="primary">Cni-ddl-1</name>
    <name evidence="4" type="synonym">Cnig_chr_II.g6319</name>
    <name evidence="4" type="ORF">B9Z55_006319</name>
</gene>
<dbReference type="InterPro" id="IPR019309">
    <property type="entry name" value="WASHC3"/>
</dbReference>
<sequence length="206" mass="22687">MSSTQDSRTQPKIDLNKVPPIDHHRTAVTFNCLILKMTEILNNFGNRMEDVLERAENSLDTADQRLRLMEAKLSAVKLEEEHLEHSQKELKVAPPEVIDKNEAVLASTEYVPSHISNPSTSTEKNEPIATECSGSVILIKDDPLYSKYFKMLKMGVPEAGVIQKMESEGIDPSILHRGSEPSPSQAPTGSGYESSGDSVSSFSDSD</sequence>
<comment type="caution">
    <text evidence="4">The sequence shown here is derived from an EMBL/GenBank/DDBJ whole genome shotgun (WGS) entry which is preliminary data.</text>
</comment>
<evidence type="ECO:0000313" key="4">
    <source>
        <dbReference type="EMBL" id="PIC46720.1"/>
    </source>
</evidence>
<dbReference type="AlphaFoldDB" id="A0A2G5V4Q2"/>
<dbReference type="EMBL" id="PDUG01000002">
    <property type="protein sequence ID" value="PIC46720.1"/>
    <property type="molecule type" value="Genomic_DNA"/>
</dbReference>
<dbReference type="PANTHER" id="PTHR13015">
    <property type="entry name" value="PROTEIN AD-016-RELATED"/>
    <property type="match status" value="1"/>
</dbReference>
<proteinExistence type="inferred from homology"/>
<organism evidence="4 5">
    <name type="scientific">Caenorhabditis nigoni</name>
    <dbReference type="NCBI Taxonomy" id="1611254"/>
    <lineage>
        <taxon>Eukaryota</taxon>
        <taxon>Metazoa</taxon>
        <taxon>Ecdysozoa</taxon>
        <taxon>Nematoda</taxon>
        <taxon>Chromadorea</taxon>
        <taxon>Rhabditida</taxon>
        <taxon>Rhabditina</taxon>
        <taxon>Rhabditomorpha</taxon>
        <taxon>Rhabditoidea</taxon>
        <taxon>Rhabditidae</taxon>
        <taxon>Peloderinae</taxon>
        <taxon>Caenorhabditis</taxon>
    </lineage>
</organism>
<comment type="similarity">
    <text evidence="1">Belongs to the CCDC53 family.</text>
</comment>
<dbReference type="PANTHER" id="PTHR13015:SF0">
    <property type="entry name" value="WASH COMPLEX SUBUNIT 3"/>
    <property type="match status" value="1"/>
</dbReference>
<reference evidence="5" key="1">
    <citation type="submission" date="2017-10" db="EMBL/GenBank/DDBJ databases">
        <title>Rapid genome shrinkage in a self-fertile nematode reveals novel sperm competition proteins.</title>
        <authorList>
            <person name="Yin D."/>
            <person name="Schwarz E.M."/>
            <person name="Thomas C.G."/>
            <person name="Felde R.L."/>
            <person name="Korf I.F."/>
            <person name="Cutter A.D."/>
            <person name="Schartner C.M."/>
            <person name="Ralston E.J."/>
            <person name="Meyer B.J."/>
            <person name="Haag E.S."/>
        </authorList>
    </citation>
    <scope>NUCLEOTIDE SEQUENCE [LARGE SCALE GENOMIC DNA]</scope>
    <source>
        <strain evidence="5">JU1422</strain>
    </source>
</reference>
<keyword evidence="2" id="KW-0175">Coiled coil</keyword>
<feature type="compositionally biased region" description="Low complexity" evidence="3">
    <location>
        <begin position="189"/>
        <end position="206"/>
    </location>
</feature>
<dbReference type="Proteomes" id="UP000230233">
    <property type="component" value="Chromosome II"/>
</dbReference>